<comment type="caution">
    <text evidence="1">The sequence shown here is derived from an EMBL/GenBank/DDBJ whole genome shotgun (WGS) entry which is preliminary data.</text>
</comment>
<keyword evidence="2" id="KW-1185">Reference proteome</keyword>
<organism evidence="1 2">
    <name type="scientific">Marasmiellus scandens</name>
    <dbReference type="NCBI Taxonomy" id="2682957"/>
    <lineage>
        <taxon>Eukaryota</taxon>
        <taxon>Fungi</taxon>
        <taxon>Dikarya</taxon>
        <taxon>Basidiomycota</taxon>
        <taxon>Agaricomycotina</taxon>
        <taxon>Agaricomycetes</taxon>
        <taxon>Agaricomycetidae</taxon>
        <taxon>Agaricales</taxon>
        <taxon>Marasmiineae</taxon>
        <taxon>Omphalotaceae</taxon>
        <taxon>Marasmiellus</taxon>
    </lineage>
</organism>
<name>A0ABR1JVL1_9AGAR</name>
<dbReference type="EMBL" id="JBANRG010000004">
    <property type="protein sequence ID" value="KAK7467368.1"/>
    <property type="molecule type" value="Genomic_DNA"/>
</dbReference>
<proteinExistence type="predicted"/>
<evidence type="ECO:0000313" key="2">
    <source>
        <dbReference type="Proteomes" id="UP001498398"/>
    </source>
</evidence>
<reference evidence="1 2" key="1">
    <citation type="submission" date="2024-01" db="EMBL/GenBank/DDBJ databases">
        <title>A draft genome for the cacao thread blight pathogen Marasmiellus scandens.</title>
        <authorList>
            <person name="Baruah I.K."/>
            <person name="Leung J."/>
            <person name="Bukari Y."/>
            <person name="Amoako-Attah I."/>
            <person name="Meinhardt L.W."/>
            <person name="Bailey B.A."/>
            <person name="Cohen S.P."/>
        </authorList>
    </citation>
    <scope>NUCLEOTIDE SEQUENCE [LARGE SCALE GENOMIC DNA]</scope>
    <source>
        <strain evidence="1 2">GH-19</strain>
    </source>
</reference>
<gene>
    <name evidence="1" type="ORF">VKT23_004425</name>
</gene>
<dbReference type="Proteomes" id="UP001498398">
    <property type="component" value="Unassembled WGS sequence"/>
</dbReference>
<evidence type="ECO:0000313" key="1">
    <source>
        <dbReference type="EMBL" id="KAK7467368.1"/>
    </source>
</evidence>
<protein>
    <submittedName>
        <fullName evidence="1">Uncharacterized protein</fullName>
    </submittedName>
</protein>
<sequence>MSSTKDRLRHVDAILHILQSQKLAEKTRAETLLKQAASAEEGEVFDPRELDKAFPQLDTDNDETVKLLNSPLTYLDDLLGFQPENDGEELKKYSDAIARWVAESRKNWITIISSSSSADVDMEIRSDTVSSSGMGADFSEVSALLSRVESSKVYRVIADIESSLRAQDDKILTIERKREAEETEITGLRCRMDTLAEHQDDAIQELDRLVQKCEWQASVHSIVEGVIRKEMEKHMATVKSQADAEGAAFYEDFWSQYKELLDKAVLPLVENLEDGIMI</sequence>
<accession>A0ABR1JVL1</accession>